<protein>
    <submittedName>
        <fullName evidence="1">Uncharacterized protein</fullName>
    </submittedName>
</protein>
<dbReference type="OrthoDB" id="2526134at2"/>
<comment type="caution">
    <text evidence="1">The sequence shown here is derived from an EMBL/GenBank/DDBJ whole genome shotgun (WGS) entry which is preliminary data.</text>
</comment>
<evidence type="ECO:0000313" key="2">
    <source>
        <dbReference type="Proteomes" id="UP000323257"/>
    </source>
</evidence>
<organism evidence="1 2">
    <name type="scientific">Paenibacillus methanolicus</name>
    <dbReference type="NCBI Taxonomy" id="582686"/>
    <lineage>
        <taxon>Bacteria</taxon>
        <taxon>Bacillati</taxon>
        <taxon>Bacillota</taxon>
        <taxon>Bacilli</taxon>
        <taxon>Bacillales</taxon>
        <taxon>Paenibacillaceae</taxon>
        <taxon>Paenibacillus</taxon>
    </lineage>
</organism>
<sequence>MPINLEQQIFTKPSGNLDDWATIRGSSLVEVQSVERRGINEGVRVIGEVEGRITNILNEWADLDILGKISLEGSLAVQLQTPLNFFDQIGLAARVQAIARAAIAIGIESNITVGQIMNRVTERPEIQGIPEKLFRLVLDEIVLEGDIHAQAAIAVMAYADLIATFDIFDNKGFELVFDTGYGFLAGGGYRTYLKANIGNPQRMVQRLFDLFIFEIMNEVKAMGLSGDSLLQLEFLFRMVSRLSYDLGLRLRFSSQSTLGDELRKTILETFIAEGQWWFYRRISQFLSVVIRNILRNNNLGSADIEAFLRLMDSVPMELNQLRSFNQTFASYVDLITPEIPSNLQNDWLQNISALWASLSLTESLSRSFSSGGLFITDPKVVTPIPDRIRIWINSSLQKPINEELILSDLMNYLLDAPLSLLLERESQVLTFITIFRDLFNGTPRDVTRGLLTYISNSIPPSSSNMQSIHSNLTKIVERQFSSQIQESIKERFARQQEVSILLEASLFPMIEIIVKHALTSVMNENYRDENQREILMEGISSALLPLVGRPLILLSETVLKIVHEQIPNKLIATANQLNKDQVARSINTLILKYGGGLFPDFNIWFRPLQSALRAVGQVLKQPFISQGIYDSLKGIFTPIGADQTDRYRVDPYMMRLQNPQFIPRQNELIALTTSIANIMFNRMSNYSSIMIRELIKAFVEYLQELVASIVRELQRSVDRMRERLVEFGVNLLVDALVGIYVKQASIVLKRTGLYSRAPRKVKELLEGQLAGAVRGALRGVLSPISRSLESWKLSANIFLNLLRDDKLSELLLSQLTLNSLNKHLTSTLRGRLGIPLEISVRFLGKRYSVDLGEIFLPYTQIIPVVMQNLKRFNFTPHYGGDIGESNYGVWQRLLTNLIRDTARLIEAYSFGSSRSLSADIRNTMVISQASNLGSSRILAPDVRNILVIRQPSNTPRSLEMIIHNSNRQQVNYRRIPIDTDTTIFLNKKVVLFDTVTNNENSQDSQASEGSIVQRTFNEEELKKGVNTLSIRNSRRNAHPDVSFQV</sequence>
<proteinExistence type="predicted"/>
<name>A0A5S5CBD1_9BACL</name>
<gene>
    <name evidence="1" type="ORF">BCM02_103349</name>
</gene>
<accession>A0A5S5CBD1</accession>
<dbReference type="Proteomes" id="UP000323257">
    <property type="component" value="Unassembled WGS sequence"/>
</dbReference>
<dbReference type="EMBL" id="VNHS01000003">
    <property type="protein sequence ID" value="TYP76685.1"/>
    <property type="molecule type" value="Genomic_DNA"/>
</dbReference>
<dbReference type="AlphaFoldDB" id="A0A5S5CBD1"/>
<dbReference type="RefSeq" id="WP_148929073.1">
    <property type="nucleotide sequence ID" value="NZ_VNHS01000003.1"/>
</dbReference>
<reference evidence="1 2" key="1">
    <citation type="submission" date="2019-07" db="EMBL/GenBank/DDBJ databases">
        <title>Genomic Encyclopedia of Type Strains, Phase III (KMG-III): the genomes of soil and plant-associated and newly described type strains.</title>
        <authorList>
            <person name="Whitman W."/>
        </authorList>
    </citation>
    <scope>NUCLEOTIDE SEQUENCE [LARGE SCALE GENOMIC DNA]</scope>
    <source>
        <strain evidence="1 2">BL24</strain>
    </source>
</reference>
<keyword evidence="2" id="KW-1185">Reference proteome</keyword>
<evidence type="ECO:0000313" key="1">
    <source>
        <dbReference type="EMBL" id="TYP76685.1"/>
    </source>
</evidence>